<evidence type="ECO:0000256" key="1">
    <source>
        <dbReference type="ARBA" id="ARBA00004141"/>
    </source>
</evidence>
<gene>
    <name evidence="7" type="ORF">UT40_C0012G0001</name>
</gene>
<keyword evidence="2 5" id="KW-0812">Transmembrane</keyword>
<feature type="domain" description="O-antigen ligase-related" evidence="6">
    <location>
        <begin position="5"/>
        <end position="183"/>
    </location>
</feature>
<dbReference type="InterPro" id="IPR051533">
    <property type="entry name" value="WaaL-like"/>
</dbReference>
<evidence type="ECO:0000313" key="8">
    <source>
        <dbReference type="Proteomes" id="UP000034690"/>
    </source>
</evidence>
<dbReference type="PANTHER" id="PTHR37422">
    <property type="entry name" value="TEICHURONIC ACID BIOSYNTHESIS PROTEIN TUAE"/>
    <property type="match status" value="1"/>
</dbReference>
<dbReference type="PANTHER" id="PTHR37422:SF23">
    <property type="entry name" value="TEICHURONIC ACID BIOSYNTHESIS PROTEIN TUAE"/>
    <property type="match status" value="1"/>
</dbReference>
<dbReference type="GO" id="GO:0016020">
    <property type="term" value="C:membrane"/>
    <property type="evidence" value="ECO:0007669"/>
    <property type="project" value="UniProtKB-SubCell"/>
</dbReference>
<dbReference type="Pfam" id="PF04932">
    <property type="entry name" value="Wzy_C"/>
    <property type="match status" value="1"/>
</dbReference>
<protein>
    <recommendedName>
        <fullName evidence="6">O-antigen ligase-related domain-containing protein</fullName>
    </recommendedName>
</protein>
<dbReference type="InterPro" id="IPR007016">
    <property type="entry name" value="O-antigen_ligase-rel_domated"/>
</dbReference>
<dbReference type="EMBL" id="LBWQ01000012">
    <property type="protein sequence ID" value="KKR13635.1"/>
    <property type="molecule type" value="Genomic_DNA"/>
</dbReference>
<evidence type="ECO:0000256" key="5">
    <source>
        <dbReference type="SAM" id="Phobius"/>
    </source>
</evidence>
<evidence type="ECO:0000256" key="3">
    <source>
        <dbReference type="ARBA" id="ARBA00022989"/>
    </source>
</evidence>
<proteinExistence type="predicted"/>
<accession>A0A0G0QTG1</accession>
<evidence type="ECO:0000256" key="4">
    <source>
        <dbReference type="ARBA" id="ARBA00023136"/>
    </source>
</evidence>
<evidence type="ECO:0000259" key="6">
    <source>
        <dbReference type="Pfam" id="PF04932"/>
    </source>
</evidence>
<evidence type="ECO:0000313" key="7">
    <source>
        <dbReference type="EMBL" id="KKR13635.1"/>
    </source>
</evidence>
<dbReference type="AlphaFoldDB" id="A0A0G0QTG1"/>
<reference evidence="7 8" key="1">
    <citation type="journal article" date="2015" name="Nature">
        <title>rRNA introns, odd ribosomes, and small enigmatic genomes across a large radiation of phyla.</title>
        <authorList>
            <person name="Brown C.T."/>
            <person name="Hug L.A."/>
            <person name="Thomas B.C."/>
            <person name="Sharon I."/>
            <person name="Castelle C.J."/>
            <person name="Singh A."/>
            <person name="Wilkins M.J."/>
            <person name="Williams K.H."/>
            <person name="Banfield J.F."/>
        </authorList>
    </citation>
    <scope>NUCLEOTIDE SEQUENCE [LARGE SCALE GENOMIC DNA]</scope>
</reference>
<feature type="transmembrane region" description="Helical" evidence="5">
    <location>
        <begin position="20"/>
        <end position="41"/>
    </location>
</feature>
<comment type="caution">
    <text evidence="7">The sequence shown here is derived from an EMBL/GenBank/DDBJ whole genome shotgun (WGS) entry which is preliminary data.</text>
</comment>
<feature type="transmembrane region" description="Helical" evidence="5">
    <location>
        <begin position="206"/>
        <end position="232"/>
    </location>
</feature>
<dbReference type="Proteomes" id="UP000034690">
    <property type="component" value="Unassembled WGS sequence"/>
</dbReference>
<evidence type="ECO:0000256" key="2">
    <source>
        <dbReference type="ARBA" id="ARBA00022692"/>
    </source>
</evidence>
<name>A0A0G0QTG1_9BACT</name>
<feature type="transmembrane region" description="Helical" evidence="5">
    <location>
        <begin position="53"/>
        <end position="72"/>
    </location>
</feature>
<keyword evidence="3 5" id="KW-1133">Transmembrane helix</keyword>
<sequence>WILLSSIFFITLLYTKSRSGILAFALAFLLFWAFSFLLSSFNKIHTTGAKKLIVNYFLIVLLTTITIAFSVGTPWTPNLMELVNNDKLITNNQSQITLPGPALEVGGSSSAEIRKIVWKGAVEIWKHYPILGTGVETFAFSYYNYRPVEHNLVSEWDFLYNKAHNEYLNFAATTGTVGLLSYLTLIVSTLLLFVKYLKFNLSIALLSGYVSILVTNFFGFSVVPVALLFFLFPAIAVSLNQEPGATNLEPNKKETIDSSQKVIMGVILLATCYVLFATAKYWYGDFLYARGKLQNDSQEYIKAQSTLTAAAKLSPNESIYHGELADVTATLALIASSLTLRRAYHLIISP</sequence>
<feature type="transmembrane region" description="Helical" evidence="5">
    <location>
        <begin position="167"/>
        <end position="194"/>
    </location>
</feature>
<organism evidence="7 8">
    <name type="scientific">Candidatus Woesebacteria bacterium GW2011_GWA1_39_21b</name>
    <dbReference type="NCBI Taxonomy" id="1618551"/>
    <lineage>
        <taxon>Bacteria</taxon>
        <taxon>Candidatus Woeseibacteriota</taxon>
    </lineage>
</organism>
<comment type="subcellular location">
    <subcellularLocation>
        <location evidence="1">Membrane</location>
        <topology evidence="1">Multi-pass membrane protein</topology>
    </subcellularLocation>
</comment>
<keyword evidence="4 5" id="KW-0472">Membrane</keyword>
<feature type="non-terminal residue" evidence="7">
    <location>
        <position position="1"/>
    </location>
</feature>
<feature type="transmembrane region" description="Helical" evidence="5">
    <location>
        <begin position="262"/>
        <end position="283"/>
    </location>
</feature>